<gene>
    <name evidence="5" type="ORF">RHODO2019_00350</name>
</gene>
<evidence type="ECO:0000313" key="5">
    <source>
        <dbReference type="EMBL" id="UZJ25004.1"/>
    </source>
</evidence>
<protein>
    <submittedName>
        <fullName evidence="5">TetR/AcrR family transcriptional regulator</fullName>
    </submittedName>
</protein>
<dbReference type="Gene3D" id="1.10.357.10">
    <property type="entry name" value="Tetracycline Repressor, domain 2"/>
    <property type="match status" value="1"/>
</dbReference>
<dbReference type="InterPro" id="IPR001647">
    <property type="entry name" value="HTH_TetR"/>
</dbReference>
<reference evidence="5" key="1">
    <citation type="submission" date="2022-10" db="EMBL/GenBank/DDBJ databases">
        <title>Rhodococcus sp.75.</title>
        <authorList>
            <person name="Sun M."/>
        </authorList>
    </citation>
    <scope>NUCLEOTIDE SEQUENCE</scope>
    <source>
        <strain evidence="5">75</strain>
    </source>
</reference>
<evidence type="ECO:0000256" key="2">
    <source>
        <dbReference type="PROSITE-ProRule" id="PRU00335"/>
    </source>
</evidence>
<dbReference type="InterPro" id="IPR050109">
    <property type="entry name" value="HTH-type_TetR-like_transc_reg"/>
</dbReference>
<dbReference type="EMBL" id="CP110615">
    <property type="protein sequence ID" value="UZJ25004.1"/>
    <property type="molecule type" value="Genomic_DNA"/>
</dbReference>
<dbReference type="PRINTS" id="PR00455">
    <property type="entry name" value="HTHTETR"/>
</dbReference>
<proteinExistence type="predicted"/>
<dbReference type="InterPro" id="IPR009057">
    <property type="entry name" value="Homeodomain-like_sf"/>
</dbReference>
<dbReference type="PROSITE" id="PS50977">
    <property type="entry name" value="HTH_TETR_2"/>
    <property type="match status" value="1"/>
</dbReference>
<dbReference type="PANTHER" id="PTHR30055:SF226">
    <property type="entry name" value="HTH-TYPE TRANSCRIPTIONAL REGULATOR PKSA"/>
    <property type="match status" value="1"/>
</dbReference>
<dbReference type="SUPFAM" id="SSF46689">
    <property type="entry name" value="Homeodomain-like"/>
    <property type="match status" value="1"/>
</dbReference>
<organism evidence="5 6">
    <name type="scientific">Rhodococcus antarcticus</name>
    <dbReference type="NCBI Taxonomy" id="2987751"/>
    <lineage>
        <taxon>Bacteria</taxon>
        <taxon>Bacillati</taxon>
        <taxon>Actinomycetota</taxon>
        <taxon>Actinomycetes</taxon>
        <taxon>Mycobacteriales</taxon>
        <taxon>Nocardiaceae</taxon>
        <taxon>Rhodococcus</taxon>
    </lineage>
</organism>
<dbReference type="Proteomes" id="UP001164965">
    <property type="component" value="Chromosome"/>
</dbReference>
<evidence type="ECO:0000313" key="6">
    <source>
        <dbReference type="Proteomes" id="UP001164965"/>
    </source>
</evidence>
<feature type="domain" description="HTH tetR-type" evidence="4">
    <location>
        <begin position="25"/>
        <end position="85"/>
    </location>
</feature>
<dbReference type="PANTHER" id="PTHR30055">
    <property type="entry name" value="HTH-TYPE TRANSCRIPTIONAL REGULATOR RUTR"/>
    <property type="match status" value="1"/>
</dbReference>
<feature type="DNA-binding region" description="H-T-H motif" evidence="2">
    <location>
        <begin position="48"/>
        <end position="67"/>
    </location>
</feature>
<dbReference type="Pfam" id="PF00440">
    <property type="entry name" value="TetR_N"/>
    <property type="match status" value="1"/>
</dbReference>
<sequence length="197" mass="21411">MTVETPRRTTARRSQARRSQAERTAATRATLLDATLDSLVELGYGRTTTQGIAARAGLSRGAQLHHFPTKELLVVAAVEHLAVKRDAEIRATVGREHALELLADTFTGPLFLAALELWVAARTDPALREALVPLERAVHEKLAGLAADLLGASPTDAELTLELVRGLGMSVLFNSPATGERHRRRLLARWSELLETA</sequence>
<evidence type="ECO:0000259" key="4">
    <source>
        <dbReference type="PROSITE" id="PS50977"/>
    </source>
</evidence>
<name>A0ABY6P021_9NOCA</name>
<keyword evidence="1 2" id="KW-0238">DNA-binding</keyword>
<accession>A0ABY6P021</accession>
<feature type="region of interest" description="Disordered" evidence="3">
    <location>
        <begin position="1"/>
        <end position="24"/>
    </location>
</feature>
<evidence type="ECO:0000256" key="3">
    <source>
        <dbReference type="SAM" id="MobiDB-lite"/>
    </source>
</evidence>
<dbReference type="RefSeq" id="WP_265383110.1">
    <property type="nucleotide sequence ID" value="NZ_CP110615.1"/>
</dbReference>
<keyword evidence="6" id="KW-1185">Reference proteome</keyword>
<evidence type="ECO:0000256" key="1">
    <source>
        <dbReference type="ARBA" id="ARBA00023125"/>
    </source>
</evidence>